<organism evidence="1 2">
    <name type="scientific">Colobus angolensis palliatus</name>
    <name type="common">Peters' Angolan colobus</name>
    <dbReference type="NCBI Taxonomy" id="336983"/>
    <lineage>
        <taxon>Eukaryota</taxon>
        <taxon>Metazoa</taxon>
        <taxon>Chordata</taxon>
        <taxon>Craniata</taxon>
        <taxon>Vertebrata</taxon>
        <taxon>Euteleostomi</taxon>
        <taxon>Mammalia</taxon>
        <taxon>Eutheria</taxon>
        <taxon>Euarchontoglires</taxon>
        <taxon>Primates</taxon>
        <taxon>Haplorrhini</taxon>
        <taxon>Catarrhini</taxon>
        <taxon>Cercopithecidae</taxon>
        <taxon>Colobinae</taxon>
        <taxon>Colobus</taxon>
    </lineage>
</organism>
<evidence type="ECO:0000313" key="2">
    <source>
        <dbReference type="Proteomes" id="UP000233080"/>
    </source>
</evidence>
<dbReference type="Ensembl" id="ENSCANT00000003872.1">
    <property type="protein sequence ID" value="ENSCANP00000000933.1"/>
    <property type="gene ID" value="ENSCANG00000003550.1"/>
</dbReference>
<proteinExistence type="predicted"/>
<accession>A0A2K5H9C0</accession>
<dbReference type="Proteomes" id="UP000233080">
    <property type="component" value="Unassembled WGS sequence"/>
</dbReference>
<reference evidence="1" key="2">
    <citation type="submission" date="2025-09" db="UniProtKB">
        <authorList>
            <consortium name="Ensembl"/>
        </authorList>
    </citation>
    <scope>IDENTIFICATION</scope>
</reference>
<dbReference type="OMA" id="MKPVWTT"/>
<protein>
    <submittedName>
        <fullName evidence="1">Uncharacterized protein</fullName>
    </submittedName>
</protein>
<sequence>MPMKSPLPLQFPVLWSCQSFNISTKPHGYYFLRKDKIDSSRRVNSLKRTLHP</sequence>
<dbReference type="AlphaFoldDB" id="A0A2K5H9C0"/>
<name>A0A2K5H9C0_COLAP</name>
<keyword evidence="2" id="KW-1185">Reference proteome</keyword>
<reference evidence="1" key="1">
    <citation type="submission" date="2025-08" db="UniProtKB">
        <authorList>
            <consortium name="Ensembl"/>
        </authorList>
    </citation>
    <scope>IDENTIFICATION</scope>
</reference>
<evidence type="ECO:0000313" key="1">
    <source>
        <dbReference type="Ensembl" id="ENSCANP00000000933.1"/>
    </source>
</evidence>